<dbReference type="PANTHER" id="PTHR37023">
    <property type="entry name" value="TRANSPOSASE"/>
    <property type="match status" value="1"/>
</dbReference>
<dbReference type="Pfam" id="PF04986">
    <property type="entry name" value="Y2_Tnp"/>
    <property type="match status" value="1"/>
</dbReference>
<keyword evidence="3" id="KW-1185">Reference proteome</keyword>
<evidence type="ECO:0000313" key="3">
    <source>
        <dbReference type="Proteomes" id="UP000036923"/>
    </source>
</evidence>
<feature type="domain" description="Transposase IS801/IS1294" evidence="1">
    <location>
        <begin position="101"/>
        <end position="195"/>
    </location>
</feature>
<dbReference type="AlphaFoldDB" id="A0A0L6JK19"/>
<dbReference type="GO" id="GO:0003677">
    <property type="term" value="F:DNA binding"/>
    <property type="evidence" value="ECO:0007669"/>
    <property type="project" value="InterPro"/>
</dbReference>
<evidence type="ECO:0000313" key="2">
    <source>
        <dbReference type="EMBL" id="KNY26124.1"/>
    </source>
</evidence>
<dbReference type="EMBL" id="LGTC01000001">
    <property type="protein sequence ID" value="KNY26124.1"/>
    <property type="molecule type" value="Genomic_DNA"/>
</dbReference>
<comment type="caution">
    <text evidence="2">The sequence shown here is derived from an EMBL/GenBank/DDBJ whole genome shotgun (WGS) entry which is preliminary data.</text>
</comment>
<proteinExistence type="predicted"/>
<reference evidence="3" key="1">
    <citation type="submission" date="2015-07" db="EMBL/GenBank/DDBJ databases">
        <title>Near-Complete Genome Sequence of the Cellulolytic Bacterium Bacteroides (Pseudobacteroides) cellulosolvens ATCC 35603.</title>
        <authorList>
            <person name="Dassa B."/>
            <person name="Utturkar S.M."/>
            <person name="Klingeman D.M."/>
            <person name="Hurt R.A."/>
            <person name="Keller M."/>
            <person name="Xu J."/>
            <person name="Reddy Y.H.K."/>
            <person name="Borovok I."/>
            <person name="Grinberg I.R."/>
            <person name="Lamed R."/>
            <person name="Zhivin O."/>
            <person name="Bayer E.A."/>
            <person name="Brown S.D."/>
        </authorList>
    </citation>
    <scope>NUCLEOTIDE SEQUENCE [LARGE SCALE GENOMIC DNA]</scope>
    <source>
        <strain evidence="3">DSM 2933</strain>
    </source>
</reference>
<dbReference type="GO" id="GO:0006313">
    <property type="term" value="P:DNA transposition"/>
    <property type="evidence" value="ECO:0007669"/>
    <property type="project" value="InterPro"/>
</dbReference>
<dbReference type="GO" id="GO:0004803">
    <property type="term" value="F:transposase activity"/>
    <property type="evidence" value="ECO:0007669"/>
    <property type="project" value="InterPro"/>
</dbReference>
<name>A0A0L6JK19_9FIRM</name>
<sequence length="197" mass="23115">MYGSFCIYVLRLWGSKDITPQLQEPNMYSLWKKHADEWAEKVNKEMYAVPYRHIILTVSDKLWSYFEGNSTLQKLMLDTAAKVMKDIVKEYNGKDKKAEPGIIMVLHAFGRDLKTNMHVHMLMTEGGLSPKGKWVAMPYIDYKIIRKKWQYYILTALRKAMPGNKELAKIIDWCFKERTNGFNIQAKRRIEGKTKQA</sequence>
<dbReference type="STRING" id="398512.Bccel_1386"/>
<dbReference type="InterPro" id="IPR007069">
    <property type="entry name" value="Transposase_32"/>
</dbReference>
<dbReference type="PANTHER" id="PTHR37023:SF1">
    <property type="entry name" value="ISSOD25 TRANSPOSASE TNPA_ISSOD25"/>
    <property type="match status" value="1"/>
</dbReference>
<protein>
    <submittedName>
        <fullName evidence="2">Transposase</fullName>
    </submittedName>
</protein>
<accession>A0A0L6JK19</accession>
<organism evidence="2 3">
    <name type="scientific">Pseudobacteroides cellulosolvens ATCC 35603 = DSM 2933</name>
    <dbReference type="NCBI Taxonomy" id="398512"/>
    <lineage>
        <taxon>Bacteria</taxon>
        <taxon>Bacillati</taxon>
        <taxon>Bacillota</taxon>
        <taxon>Clostridia</taxon>
        <taxon>Eubacteriales</taxon>
        <taxon>Oscillospiraceae</taxon>
        <taxon>Pseudobacteroides</taxon>
    </lineage>
</organism>
<dbReference type="Proteomes" id="UP000036923">
    <property type="component" value="Unassembled WGS sequence"/>
</dbReference>
<gene>
    <name evidence="2" type="ORF">Bccel_1386</name>
</gene>
<evidence type="ECO:0000259" key="1">
    <source>
        <dbReference type="Pfam" id="PF04986"/>
    </source>
</evidence>